<evidence type="ECO:0008006" key="3">
    <source>
        <dbReference type="Google" id="ProtNLM"/>
    </source>
</evidence>
<evidence type="ECO:0000313" key="1">
    <source>
        <dbReference type="EMBL" id="KAH7089267.1"/>
    </source>
</evidence>
<proteinExistence type="predicted"/>
<gene>
    <name evidence="1" type="ORF">FB567DRAFT_620209</name>
</gene>
<dbReference type="OrthoDB" id="2019666at2759"/>
<comment type="caution">
    <text evidence="1">The sequence shown here is derived from an EMBL/GenBank/DDBJ whole genome shotgun (WGS) entry which is preliminary data.</text>
</comment>
<organism evidence="1 2">
    <name type="scientific">Paraphoma chrysanthemicola</name>
    <dbReference type="NCBI Taxonomy" id="798071"/>
    <lineage>
        <taxon>Eukaryota</taxon>
        <taxon>Fungi</taxon>
        <taxon>Dikarya</taxon>
        <taxon>Ascomycota</taxon>
        <taxon>Pezizomycotina</taxon>
        <taxon>Dothideomycetes</taxon>
        <taxon>Pleosporomycetidae</taxon>
        <taxon>Pleosporales</taxon>
        <taxon>Pleosporineae</taxon>
        <taxon>Phaeosphaeriaceae</taxon>
        <taxon>Paraphoma</taxon>
    </lineage>
</organism>
<accession>A0A8K0R8N5</accession>
<dbReference type="AlphaFoldDB" id="A0A8K0R8N5"/>
<protein>
    <recommendedName>
        <fullName evidence="3">N-acetyltransferase domain-containing protein</fullName>
    </recommendedName>
</protein>
<dbReference type="EMBL" id="JAGMVJ010000007">
    <property type="protein sequence ID" value="KAH7089267.1"/>
    <property type="molecule type" value="Genomic_DNA"/>
</dbReference>
<dbReference type="InterPro" id="IPR016181">
    <property type="entry name" value="Acyl_CoA_acyltransferase"/>
</dbReference>
<evidence type="ECO:0000313" key="2">
    <source>
        <dbReference type="Proteomes" id="UP000813461"/>
    </source>
</evidence>
<dbReference type="SUPFAM" id="SSF55729">
    <property type="entry name" value="Acyl-CoA N-acyltransferases (Nat)"/>
    <property type="match status" value="1"/>
</dbReference>
<name>A0A8K0R8N5_9PLEO</name>
<dbReference type="Proteomes" id="UP000813461">
    <property type="component" value="Unassembled WGS sequence"/>
</dbReference>
<reference evidence="1" key="1">
    <citation type="journal article" date="2021" name="Nat. Commun.">
        <title>Genetic determinants of endophytism in the Arabidopsis root mycobiome.</title>
        <authorList>
            <person name="Mesny F."/>
            <person name="Miyauchi S."/>
            <person name="Thiergart T."/>
            <person name="Pickel B."/>
            <person name="Atanasova L."/>
            <person name="Karlsson M."/>
            <person name="Huettel B."/>
            <person name="Barry K.W."/>
            <person name="Haridas S."/>
            <person name="Chen C."/>
            <person name="Bauer D."/>
            <person name="Andreopoulos W."/>
            <person name="Pangilinan J."/>
            <person name="LaButti K."/>
            <person name="Riley R."/>
            <person name="Lipzen A."/>
            <person name="Clum A."/>
            <person name="Drula E."/>
            <person name="Henrissat B."/>
            <person name="Kohler A."/>
            <person name="Grigoriev I.V."/>
            <person name="Martin F.M."/>
            <person name="Hacquard S."/>
        </authorList>
    </citation>
    <scope>NUCLEOTIDE SEQUENCE</scope>
    <source>
        <strain evidence="1">MPI-SDFR-AT-0120</strain>
    </source>
</reference>
<sequence>MSLEQQHCVAIRAPPNALQQDPDIEEDIKYHVTPAPLIAEKQLVNCSVLFTNWFGLWNETAPVVLGPERARAHGLVIMSEDDLKKYFIPEGATTVLITAVTCDDRQIAHCFISQWVHEGTFVFWITQMVVDPRYRNQRRATKMLQAFTQVNDIGSNPSRRDIIGTLSPHPYAIAAILRVFSHGIESLPSKPDWQARPYDYPRAPLRGKFCESILASSPCVRVSTAQIHPSGTSAYTKLHINLHDSQTALDRIQHSMNALLLAPWECLFGTLADGCEYVCILEYRHDETYTMHPRVPDRGPECLNANNWRGKWCDDFYELEQHFQRLNNQDIESKEHPSCFGVTDIQQMTQRLDAAYAALDTHADTIIATMDAKRVPDGVRRAFSTGKWDGERRVWRRVPEEAATWGAFKVHVWEVWCGDGEARLRVEMLQAVHWLMLGEECARVRIREGKGEEEDDVAGDEMELVEDFEEKGEIDEVVDMFCVAKIVEMCDASSSLRR</sequence>
<keyword evidence="2" id="KW-1185">Reference proteome</keyword>